<feature type="domain" description="RNase H type-1" evidence="1">
    <location>
        <begin position="91"/>
        <end position="174"/>
    </location>
</feature>
<name>A0A398ASB4_BRACM</name>
<evidence type="ECO:0000259" key="1">
    <source>
        <dbReference type="Pfam" id="PF13456"/>
    </source>
</evidence>
<dbReference type="Proteomes" id="UP000264353">
    <property type="component" value="Chromosome A1"/>
</dbReference>
<dbReference type="Gene3D" id="3.30.420.10">
    <property type="entry name" value="Ribonuclease H-like superfamily/Ribonuclease H"/>
    <property type="match status" value="1"/>
</dbReference>
<dbReference type="EMBL" id="CM010628">
    <property type="protein sequence ID" value="RID78500.1"/>
    <property type="molecule type" value="Genomic_DNA"/>
</dbReference>
<dbReference type="InterPro" id="IPR002156">
    <property type="entry name" value="RNaseH_domain"/>
</dbReference>
<gene>
    <name evidence="2" type="ORF">BRARA_A01322</name>
</gene>
<organism evidence="2 3">
    <name type="scientific">Brassica campestris</name>
    <name type="common">Field mustard</name>
    <dbReference type="NCBI Taxonomy" id="3711"/>
    <lineage>
        <taxon>Eukaryota</taxon>
        <taxon>Viridiplantae</taxon>
        <taxon>Streptophyta</taxon>
        <taxon>Embryophyta</taxon>
        <taxon>Tracheophyta</taxon>
        <taxon>Spermatophyta</taxon>
        <taxon>Magnoliopsida</taxon>
        <taxon>eudicotyledons</taxon>
        <taxon>Gunneridae</taxon>
        <taxon>Pentapetalae</taxon>
        <taxon>rosids</taxon>
        <taxon>malvids</taxon>
        <taxon>Brassicales</taxon>
        <taxon>Brassicaceae</taxon>
        <taxon>Brassiceae</taxon>
        <taxon>Brassica</taxon>
    </lineage>
</organism>
<reference evidence="2 3" key="1">
    <citation type="submission" date="2018-06" db="EMBL/GenBank/DDBJ databases">
        <title>WGS assembly of Brassica rapa FPsc.</title>
        <authorList>
            <person name="Bowman J."/>
            <person name="Kohchi T."/>
            <person name="Yamato K."/>
            <person name="Jenkins J."/>
            <person name="Shu S."/>
            <person name="Ishizaki K."/>
            <person name="Yamaoka S."/>
            <person name="Nishihama R."/>
            <person name="Nakamura Y."/>
            <person name="Berger F."/>
            <person name="Adam C."/>
            <person name="Aki S."/>
            <person name="Althoff F."/>
            <person name="Araki T."/>
            <person name="Arteaga-Vazquez M."/>
            <person name="Balasubrmanian S."/>
            <person name="Bauer D."/>
            <person name="Boehm C."/>
            <person name="Briginshaw L."/>
            <person name="Caballero-Perez J."/>
            <person name="Catarino B."/>
            <person name="Chen F."/>
            <person name="Chiyoda S."/>
            <person name="Chovatia M."/>
            <person name="Davies K."/>
            <person name="Delmans M."/>
            <person name="Demura T."/>
            <person name="Dierschke T."/>
            <person name="Dolan L."/>
            <person name="Dorantes-Acosta A."/>
            <person name="Eklund D."/>
            <person name="Florent S."/>
            <person name="Flores-Sandoval E."/>
            <person name="Fujiyama A."/>
            <person name="Fukuzawa H."/>
            <person name="Galik B."/>
            <person name="Grimanelli D."/>
            <person name="Grimwood J."/>
            <person name="Grossniklaus U."/>
            <person name="Hamada T."/>
            <person name="Haseloff J."/>
            <person name="Hetherington A."/>
            <person name="Higo A."/>
            <person name="Hirakawa Y."/>
            <person name="Hundley H."/>
            <person name="Ikeda Y."/>
            <person name="Inoue K."/>
            <person name="Inoue S."/>
            <person name="Ishida S."/>
            <person name="Jia Q."/>
            <person name="Kakita M."/>
            <person name="Kanazawa T."/>
            <person name="Kawai Y."/>
            <person name="Kawashima T."/>
            <person name="Kennedy M."/>
            <person name="Kinose K."/>
            <person name="Kinoshita T."/>
            <person name="Kohara Y."/>
            <person name="Koide E."/>
            <person name="Komatsu K."/>
            <person name="Kopischke S."/>
            <person name="Kubo M."/>
            <person name="Kyozuka J."/>
            <person name="Lagercrantz U."/>
            <person name="Lin S."/>
            <person name="Lindquist E."/>
            <person name="Lipzen A."/>
            <person name="Lu C."/>
            <person name="Luna E."/>
            <person name="Martienssen R."/>
            <person name="Minamino N."/>
            <person name="Mizutani M."/>
            <person name="Mizutani M."/>
            <person name="Mochizuki N."/>
            <person name="Monte I."/>
            <person name="Mosher R."/>
            <person name="Nagasaki H."/>
            <person name="Nakagami H."/>
            <person name="Naramoto S."/>
            <person name="Nishitani K."/>
            <person name="Ohtani M."/>
            <person name="Okamoto T."/>
            <person name="Okumura M."/>
            <person name="Phillips J."/>
            <person name="Pollak B."/>
            <person name="Reinders A."/>
            <person name="Roevekamp M."/>
            <person name="Sano R."/>
            <person name="Sawa S."/>
            <person name="Schmid M."/>
            <person name="Shirakawa M."/>
            <person name="Solano R."/>
            <person name="Spunde A."/>
            <person name="Suetsugu N."/>
            <person name="Sugano S."/>
            <person name="Sugiyama A."/>
            <person name="Sun R."/>
            <person name="Suzuki Y."/>
            <person name="Takenaka M."/>
            <person name="Takezawa D."/>
            <person name="Tomogane H."/>
            <person name="Tsuzuki M."/>
            <person name="Ueda T."/>
            <person name="Umeda M."/>
            <person name="Ward J."/>
            <person name="Watanabe Y."/>
            <person name="Yazaki K."/>
            <person name="Yokoyama R."/>
            <person name="Yoshitake Y."/>
            <person name="Yotsui I."/>
            <person name="Zachgo S."/>
            <person name="Schmutz J."/>
        </authorList>
    </citation>
    <scope>NUCLEOTIDE SEQUENCE [LARGE SCALE GENOMIC DNA]</scope>
    <source>
        <strain evidence="3">cv. B-3</strain>
    </source>
</reference>
<dbReference type="InterPro" id="IPR052929">
    <property type="entry name" value="RNase_H-like_EbsB-rel"/>
</dbReference>
<dbReference type="InterPro" id="IPR036397">
    <property type="entry name" value="RNaseH_sf"/>
</dbReference>
<accession>A0A398ASB4</accession>
<dbReference type="Pfam" id="PF13456">
    <property type="entry name" value="RVT_3"/>
    <property type="match status" value="1"/>
</dbReference>
<dbReference type="CDD" id="cd06222">
    <property type="entry name" value="RNase_H_like"/>
    <property type="match status" value="1"/>
</dbReference>
<dbReference type="AlphaFoldDB" id="A0A398ASB4"/>
<dbReference type="PANTHER" id="PTHR47074">
    <property type="entry name" value="BNAC02G40300D PROTEIN"/>
    <property type="match status" value="1"/>
</dbReference>
<dbReference type="GO" id="GO:0004523">
    <property type="term" value="F:RNA-DNA hybrid ribonuclease activity"/>
    <property type="evidence" value="ECO:0007669"/>
    <property type="project" value="InterPro"/>
</dbReference>
<dbReference type="InterPro" id="IPR044730">
    <property type="entry name" value="RNase_H-like_dom_plant"/>
</dbReference>
<evidence type="ECO:0000313" key="3">
    <source>
        <dbReference type="Proteomes" id="UP000264353"/>
    </source>
</evidence>
<dbReference type="GO" id="GO:0003676">
    <property type="term" value="F:nucleic acid binding"/>
    <property type="evidence" value="ECO:0007669"/>
    <property type="project" value="InterPro"/>
</dbReference>
<proteinExistence type="predicted"/>
<sequence length="187" mass="20571">WKARNKLCFDNCSFTGSEVLLKSIKNAKEWQEAQLHEANYGSPNAQHGGNHNNTITTSFTTGPKSCGTGVIFSGPIQPPLPIIRLSRRFISSAFMAEYLAVRSAVMAAAASNIRSLTVFSDSQVLTRMLKAKETRPSLFGILSDIYQFSKAFEAISFVFIPRLQNCEVDLVAKAVLALEDTFSVVED</sequence>
<evidence type="ECO:0000313" key="2">
    <source>
        <dbReference type="EMBL" id="RID78500.1"/>
    </source>
</evidence>
<dbReference type="InterPro" id="IPR012337">
    <property type="entry name" value="RNaseH-like_sf"/>
</dbReference>
<feature type="non-terminal residue" evidence="2">
    <location>
        <position position="1"/>
    </location>
</feature>
<dbReference type="SUPFAM" id="SSF53098">
    <property type="entry name" value="Ribonuclease H-like"/>
    <property type="match status" value="1"/>
</dbReference>
<protein>
    <recommendedName>
        <fullName evidence="1">RNase H type-1 domain-containing protein</fullName>
    </recommendedName>
</protein>
<dbReference type="PANTHER" id="PTHR47074:SF49">
    <property type="entry name" value="POLYNUCLEOTIDYL TRANSFERASE, RIBONUCLEASE H-LIKE SUPERFAMILY PROTEIN"/>
    <property type="match status" value="1"/>
</dbReference>